<proteinExistence type="predicted"/>
<feature type="transmembrane region" description="Helical" evidence="1">
    <location>
        <begin position="33"/>
        <end position="54"/>
    </location>
</feature>
<dbReference type="EMBL" id="CYPS01000008">
    <property type="protein sequence ID" value="CUH41611.1"/>
    <property type="molecule type" value="Genomic_DNA"/>
</dbReference>
<dbReference type="InterPro" id="IPR025489">
    <property type="entry name" value="DUF4381"/>
</dbReference>
<evidence type="ECO:0008006" key="4">
    <source>
        <dbReference type="Google" id="ProtNLM"/>
    </source>
</evidence>
<keyword evidence="3" id="KW-1185">Reference proteome</keyword>
<evidence type="ECO:0000313" key="2">
    <source>
        <dbReference type="EMBL" id="CUH41611.1"/>
    </source>
</evidence>
<gene>
    <name evidence="2" type="ORF">RUM4293_00487</name>
</gene>
<organism evidence="2 3">
    <name type="scientific">Ruegeria atlantica</name>
    <dbReference type="NCBI Taxonomy" id="81569"/>
    <lineage>
        <taxon>Bacteria</taxon>
        <taxon>Pseudomonadati</taxon>
        <taxon>Pseudomonadota</taxon>
        <taxon>Alphaproteobacteria</taxon>
        <taxon>Rhodobacterales</taxon>
        <taxon>Roseobacteraceae</taxon>
        <taxon>Ruegeria</taxon>
    </lineage>
</organism>
<dbReference type="AlphaFoldDB" id="A0A0P1E182"/>
<name>A0A0P1E182_9RHOB</name>
<sequence length="157" mass="17634">MSVDVEGKSLVDLLDMLEPAPVPEPISMVPQTWGWSVLALILAGLIILGVYAFLRHRQFNAYRREALIELAASDNNAAKVAEILRRTALVAYPRRKVAALHGKEWTNFLNQTSDNVTFTDGAGRQLVEAPYRDVKADPDLEILARNWIKSHKRERTA</sequence>
<protein>
    <recommendedName>
        <fullName evidence="4">DUF4381 domain-containing protein</fullName>
    </recommendedName>
</protein>
<dbReference type="RefSeq" id="WP_058271705.1">
    <property type="nucleotide sequence ID" value="NZ_CYPS01000008.1"/>
</dbReference>
<accession>A0A0P1E182</accession>
<keyword evidence="1" id="KW-0812">Transmembrane</keyword>
<keyword evidence="1" id="KW-0472">Membrane</keyword>
<dbReference type="Pfam" id="PF14316">
    <property type="entry name" value="DUF4381"/>
    <property type="match status" value="1"/>
</dbReference>
<reference evidence="3" key="1">
    <citation type="submission" date="2015-09" db="EMBL/GenBank/DDBJ databases">
        <authorList>
            <person name="Rodrigo-Torres L."/>
            <person name="Arahal D.R."/>
        </authorList>
    </citation>
    <scope>NUCLEOTIDE SEQUENCE [LARGE SCALE GENOMIC DNA]</scope>
    <source>
        <strain evidence="3">CECT 4293</strain>
    </source>
</reference>
<evidence type="ECO:0000313" key="3">
    <source>
        <dbReference type="Proteomes" id="UP000050786"/>
    </source>
</evidence>
<keyword evidence="1" id="KW-1133">Transmembrane helix</keyword>
<evidence type="ECO:0000256" key="1">
    <source>
        <dbReference type="SAM" id="Phobius"/>
    </source>
</evidence>
<dbReference type="Proteomes" id="UP000050786">
    <property type="component" value="Unassembled WGS sequence"/>
</dbReference>